<keyword evidence="2" id="KW-0378">Hydrolase</keyword>
<dbReference type="GO" id="GO:0016787">
    <property type="term" value="F:hydrolase activity"/>
    <property type="evidence" value="ECO:0007669"/>
    <property type="project" value="UniProtKB-KW"/>
</dbReference>
<dbReference type="InterPro" id="IPR039537">
    <property type="entry name" value="Retrotran_Ty1/copia-like"/>
</dbReference>
<proteinExistence type="predicted"/>
<dbReference type="PANTHER" id="PTHR42648">
    <property type="entry name" value="TRANSPOSASE, PUTATIVE-RELATED"/>
    <property type="match status" value="1"/>
</dbReference>
<dbReference type="Pfam" id="PF07727">
    <property type="entry name" value="RVT_2"/>
    <property type="match status" value="1"/>
</dbReference>
<name>A0A6L2MUG7_TANCI</name>
<dbReference type="Pfam" id="PF13976">
    <property type="entry name" value="gag_pre-integrs"/>
    <property type="match status" value="2"/>
</dbReference>
<dbReference type="GO" id="GO:0046872">
    <property type="term" value="F:metal ion binding"/>
    <property type="evidence" value="ECO:0007669"/>
    <property type="project" value="UniProtKB-KW"/>
</dbReference>
<dbReference type="GO" id="GO:0003676">
    <property type="term" value="F:nucleic acid binding"/>
    <property type="evidence" value="ECO:0007669"/>
    <property type="project" value="InterPro"/>
</dbReference>
<feature type="domain" description="Reverse transcriptase Ty1/copia-type" evidence="5">
    <location>
        <begin position="1223"/>
        <end position="1303"/>
    </location>
</feature>
<dbReference type="EMBL" id="BKCJ010007513">
    <property type="protein sequence ID" value="GEU77631.1"/>
    <property type="molecule type" value="Genomic_DNA"/>
</dbReference>
<feature type="compositionally biased region" description="Acidic residues" evidence="4">
    <location>
        <begin position="1087"/>
        <end position="1099"/>
    </location>
</feature>
<evidence type="ECO:0000259" key="5">
    <source>
        <dbReference type="Pfam" id="PF07727"/>
    </source>
</evidence>
<feature type="domain" description="GAG-pre-integrase" evidence="6">
    <location>
        <begin position="393"/>
        <end position="446"/>
    </location>
</feature>
<feature type="domain" description="GAG-pre-integrase" evidence="6">
    <location>
        <begin position="885"/>
        <end position="958"/>
    </location>
</feature>
<feature type="region of interest" description="Disordered" evidence="4">
    <location>
        <begin position="1071"/>
        <end position="1120"/>
    </location>
</feature>
<evidence type="ECO:0000256" key="2">
    <source>
        <dbReference type="ARBA" id="ARBA00022801"/>
    </source>
</evidence>
<accession>A0A6L2MUG7</accession>
<feature type="coiled-coil region" evidence="3">
    <location>
        <begin position="227"/>
        <end position="261"/>
    </location>
</feature>
<feature type="compositionally biased region" description="Low complexity" evidence="4">
    <location>
        <begin position="1071"/>
        <end position="1081"/>
    </location>
</feature>
<keyword evidence="3" id="KW-0175">Coiled coil</keyword>
<dbReference type="InterPro" id="IPR013103">
    <property type="entry name" value="RVT_2"/>
</dbReference>
<dbReference type="SUPFAM" id="SSF53098">
    <property type="entry name" value="Ribonuclease H-like"/>
    <property type="match status" value="1"/>
</dbReference>
<evidence type="ECO:0000256" key="3">
    <source>
        <dbReference type="SAM" id="Coils"/>
    </source>
</evidence>
<dbReference type="Pfam" id="PF14223">
    <property type="entry name" value="Retrotran_gag_2"/>
    <property type="match status" value="1"/>
</dbReference>
<evidence type="ECO:0000256" key="4">
    <source>
        <dbReference type="SAM" id="MobiDB-lite"/>
    </source>
</evidence>
<evidence type="ECO:0000313" key="7">
    <source>
        <dbReference type="EMBL" id="GEU77631.1"/>
    </source>
</evidence>
<dbReference type="Gene3D" id="3.30.420.10">
    <property type="entry name" value="Ribonuclease H-like superfamily/Ribonuclease H"/>
    <property type="match status" value="1"/>
</dbReference>
<reference evidence="7" key="1">
    <citation type="journal article" date="2019" name="Sci. Rep.">
        <title>Draft genome of Tanacetum cinerariifolium, the natural source of mosquito coil.</title>
        <authorList>
            <person name="Yamashiro T."/>
            <person name="Shiraishi A."/>
            <person name="Satake H."/>
            <person name="Nakayama K."/>
        </authorList>
    </citation>
    <scope>NUCLEOTIDE SEQUENCE</scope>
</reference>
<dbReference type="PANTHER" id="PTHR42648:SF32">
    <property type="entry name" value="RIBONUCLEASE H-LIKE DOMAIN, GAG-PRE-INTEGRASE DOMAIN PROTEIN-RELATED"/>
    <property type="match status" value="1"/>
</dbReference>
<organism evidence="7">
    <name type="scientific">Tanacetum cinerariifolium</name>
    <name type="common">Dalmatian daisy</name>
    <name type="synonym">Chrysanthemum cinerariifolium</name>
    <dbReference type="NCBI Taxonomy" id="118510"/>
    <lineage>
        <taxon>Eukaryota</taxon>
        <taxon>Viridiplantae</taxon>
        <taxon>Streptophyta</taxon>
        <taxon>Embryophyta</taxon>
        <taxon>Tracheophyta</taxon>
        <taxon>Spermatophyta</taxon>
        <taxon>Magnoliopsida</taxon>
        <taxon>eudicotyledons</taxon>
        <taxon>Gunneridae</taxon>
        <taxon>Pentapetalae</taxon>
        <taxon>asterids</taxon>
        <taxon>campanulids</taxon>
        <taxon>Asterales</taxon>
        <taxon>Asteraceae</taxon>
        <taxon>Asteroideae</taxon>
        <taxon>Anthemideae</taxon>
        <taxon>Anthemidinae</taxon>
        <taxon>Tanacetum</taxon>
    </lineage>
</organism>
<protein>
    <submittedName>
        <fullName evidence="7">Uncharacterized protein</fullName>
    </submittedName>
</protein>
<gene>
    <name evidence="7" type="ORF">Tci_049609</name>
</gene>
<dbReference type="InterPro" id="IPR012337">
    <property type="entry name" value="RNaseH-like_sf"/>
</dbReference>
<dbReference type="InterPro" id="IPR025724">
    <property type="entry name" value="GAG-pre-integrase_dom"/>
</dbReference>
<evidence type="ECO:0000259" key="6">
    <source>
        <dbReference type="Pfam" id="PF13976"/>
    </source>
</evidence>
<sequence length="1545" mass="177871">MGMKLVHHDSDILSEVPNYKTYHVNDMFNPFVQEFSVEQLVYVNDMYVDFLSESNVISDNPYSGNNENEVVQEMTSLAQNDVAILSLTENMQLEVTRCNMVNRESKQVNKQLTIKLDRYIIQVKFLESEKENQLVFTSIEKDLDSQMRKLIVQIVPKQLPNTNKVKTVFQKAKNQLDTFDKVIKEKMTINALNWKDFEVHHVKRTYEPDKRHDASLKSKINNKSFEINDLKDELQEKLIVVKELKQLLTKLEGKSQMAQCETQCLDSRFQKLKDENVSLAFHVSSLVKEREHLKDEHGTRFVSNPYLIGGTNFFLSMKRVYWYRTKRDQDRYRYSVLEIGTYPIRNILISRVYYVEGTGHNLFSVGQFCDLDLEVAFRKHTCFVRNLKGVDLLSASKTKSWLWHRRLSHLKFGTINQLAKEGLVKYFPKLKYAKDHLYSTCQMRKSKKESHKPKPEQSTNERLQMLRMDLYGPMRVESINGKRYILVIIDDYSRFTWVKFLRTKDETRDVIIKFLNQAQTVIPPTTVEEKAQRRAELKAISTLLMALPNKHQLKFNSYKDAKSLMQAIENRFRGNAAIKKTQKNLLKQQYENFAASSTEMIEQTYERLQKLIIQLEIHGDVIPQEDINQKFLRKVKGTSNSTTNSHNVAFLSSSSTNTSVNIAQGVNNANTQGAAESSTIVENLSDVVIYSFFASQPSIPQLDNEDLQQIHPDDLEEMDLRWNIVMLTIRERRFLKNTGRKLEMANKERIWFDKSKVECFNCHREDTLQENLAMIEVTKQKNVQAILLSWLILQLVQVLLQNLRMLELATKEKDEVQLTVQKFENSSKSLSKLLDSQILDKCKTGLGYNAVPPPYIGNFMPPKPDLVYLSLDDFVDESVIPRKANMYNVDLKNVVPQRGLTCLFAKATSDESTLWHRRLGHVNFKTINKLVKGNLVRGLPSKLFEINKTCVPCQKEKQHRASCKFDGKADEGFFVGYSTNSKAFRVFNSRTRIVEENMHVKFSENTPNIAGSGPNWLFDIDALTKYMNYKPIVVGNQSNGSAGKARVETVPDKDYILLSLWTQDPLFSFSSKDSSGDGFKPSGDEEKKDDEDPENEESEAPITEEPRVNQENDSVNSTNRVNVVSLTVNAASNEVNDVGRKSSIELPKDLNMPELKDITIFEDSNKDVFGIEDDLNNLESTFQVSPIPITRIPKDHPFERVIRDLHSAPQIRRMSKNLEEHGLVSTGHTQEEGIDYDKVFAPVARIEAVRLFLAYASFKDFVMYQMDVKSAFLYGKIKEEVYVCQPLGFEDPDFPNKVYKVEKVQPVDDMDSFLMHTLKTMFEHHVEDTVWKSQQGLTKVKSCKHFDFYGVHCVTMQTILYYLLVEKMYPLTNHTLHQMLNNIKLQDDDECEMAYELLRLVKKQLKLKLWLMRVTLKNDLSSTIDATKHHMNYFITEKPDLKFLHVFDALCYPTNNDKDLGKLKLNADIGTELLPLTSGHISSGLVPNSAPSTSNNPPSKKDLDVLFQPMFDEYFKPSPSVISLTTSIATLPQDTTGETSSTTID</sequence>
<comment type="caution">
    <text evidence="7">The sequence shown here is derived from an EMBL/GenBank/DDBJ whole genome shotgun (WGS) entry which is preliminary data.</text>
</comment>
<evidence type="ECO:0000256" key="1">
    <source>
        <dbReference type="ARBA" id="ARBA00022723"/>
    </source>
</evidence>
<dbReference type="InterPro" id="IPR036397">
    <property type="entry name" value="RNaseH_sf"/>
</dbReference>
<keyword evidence="1" id="KW-0479">Metal-binding</keyword>